<dbReference type="Pfam" id="PF07898">
    <property type="entry name" value="DUF1676"/>
    <property type="match status" value="1"/>
</dbReference>
<gene>
    <name evidence="4" type="ORF">GEV33_014225</name>
</gene>
<keyword evidence="2" id="KW-0812">Transmembrane</keyword>
<protein>
    <recommendedName>
        <fullName evidence="6">Osiris 7</fullName>
    </recommendedName>
</protein>
<feature type="transmembrane region" description="Helical" evidence="2">
    <location>
        <begin position="197"/>
        <end position="221"/>
    </location>
</feature>
<feature type="signal peptide" evidence="3">
    <location>
        <begin position="1"/>
        <end position="18"/>
    </location>
</feature>
<keyword evidence="2" id="KW-1133">Transmembrane helix</keyword>
<dbReference type="EMBL" id="JABDTM020028666">
    <property type="protein sequence ID" value="KAH0808566.1"/>
    <property type="molecule type" value="Genomic_DNA"/>
</dbReference>
<evidence type="ECO:0000256" key="2">
    <source>
        <dbReference type="SAM" id="Phobius"/>
    </source>
</evidence>
<dbReference type="GO" id="GO:0016020">
    <property type="term" value="C:membrane"/>
    <property type="evidence" value="ECO:0007669"/>
    <property type="project" value="TreeGrafter"/>
</dbReference>
<evidence type="ECO:0000313" key="5">
    <source>
        <dbReference type="Proteomes" id="UP000719412"/>
    </source>
</evidence>
<dbReference type="Proteomes" id="UP000719412">
    <property type="component" value="Unassembled WGS sequence"/>
</dbReference>
<feature type="chain" id="PRO_5035311001" description="Osiris 7" evidence="3">
    <location>
        <begin position="19"/>
        <end position="280"/>
    </location>
</feature>
<keyword evidence="2" id="KW-0472">Membrane</keyword>
<evidence type="ECO:0000256" key="3">
    <source>
        <dbReference type="SAM" id="SignalP"/>
    </source>
</evidence>
<dbReference type="PANTHER" id="PTHR21879">
    <property type="entry name" value="FI03362P-RELATED-RELATED"/>
    <property type="match status" value="1"/>
</dbReference>
<evidence type="ECO:0000313" key="4">
    <source>
        <dbReference type="EMBL" id="KAH0808566.1"/>
    </source>
</evidence>
<dbReference type="AlphaFoldDB" id="A0A8J6LD69"/>
<organism evidence="4 5">
    <name type="scientific">Tenebrio molitor</name>
    <name type="common">Yellow mealworm beetle</name>
    <dbReference type="NCBI Taxonomy" id="7067"/>
    <lineage>
        <taxon>Eukaryota</taxon>
        <taxon>Metazoa</taxon>
        <taxon>Ecdysozoa</taxon>
        <taxon>Arthropoda</taxon>
        <taxon>Hexapoda</taxon>
        <taxon>Insecta</taxon>
        <taxon>Pterygota</taxon>
        <taxon>Neoptera</taxon>
        <taxon>Endopterygota</taxon>
        <taxon>Coleoptera</taxon>
        <taxon>Polyphaga</taxon>
        <taxon>Cucujiformia</taxon>
        <taxon>Tenebrionidae</taxon>
        <taxon>Tenebrio</taxon>
    </lineage>
</organism>
<dbReference type="InterPro" id="IPR012464">
    <property type="entry name" value="DUF1676"/>
</dbReference>
<evidence type="ECO:0008006" key="6">
    <source>
        <dbReference type="Google" id="ProtNLM"/>
    </source>
</evidence>
<comment type="caution">
    <text evidence="4">The sequence shown here is derived from an EMBL/GenBank/DDBJ whole genome shotgun (WGS) entry which is preliminary data.</text>
</comment>
<sequence>MDAKVICVVLSFAILATAGPVVDDTKGHMDNSVHTGESTIEESLMKKLNTKCLNRDISSCMMLKLVTYFNRMLKKQSIEFGDVEITQTSTETVTADTSRSLNTENMSEEAQLSQVFADKIYGFLRTRSLKWKVLDGADVVISGKNEKDGGFNVGLSLRPSKPTEGDARKKKGGGGMGAIIAAAVMKIGLLKALAFKALVLLVGKALLVSKLALVLAAIIGLKKLLHHEKHVTYEVVAHPHHEHHEHHDHHVSGGGHDSYGGWGRNFEAQNLAYRGQIPQN</sequence>
<reference evidence="4" key="2">
    <citation type="submission" date="2021-08" db="EMBL/GenBank/DDBJ databases">
        <authorList>
            <person name="Eriksson T."/>
        </authorList>
    </citation>
    <scope>NUCLEOTIDE SEQUENCE</scope>
    <source>
        <strain evidence="4">Stoneville</strain>
        <tissue evidence="4">Whole head</tissue>
    </source>
</reference>
<reference evidence="4" key="1">
    <citation type="journal article" date="2020" name="J Insects Food Feed">
        <title>The yellow mealworm (Tenebrio molitor) genome: a resource for the emerging insects as food and feed industry.</title>
        <authorList>
            <person name="Eriksson T."/>
            <person name="Andere A."/>
            <person name="Kelstrup H."/>
            <person name="Emery V."/>
            <person name="Picard C."/>
        </authorList>
    </citation>
    <scope>NUCLEOTIDE SEQUENCE</scope>
    <source>
        <strain evidence="4">Stoneville</strain>
        <tissue evidence="4">Whole head</tissue>
    </source>
</reference>
<name>A0A8J6LD69_TENMO</name>
<keyword evidence="3" id="KW-0732">Signal</keyword>
<feature type="region of interest" description="Disordered" evidence="1">
    <location>
        <begin position="152"/>
        <end position="171"/>
    </location>
</feature>
<dbReference type="OrthoDB" id="6630571at2759"/>
<accession>A0A8J6LD69</accession>
<proteinExistence type="predicted"/>
<dbReference type="PANTHER" id="PTHR21879:SF3">
    <property type="entry name" value="FI03378P"/>
    <property type="match status" value="1"/>
</dbReference>
<keyword evidence="5" id="KW-1185">Reference proteome</keyword>
<evidence type="ECO:0000256" key="1">
    <source>
        <dbReference type="SAM" id="MobiDB-lite"/>
    </source>
</evidence>